<protein>
    <submittedName>
        <fullName evidence="1">Uncharacterized protein</fullName>
    </submittedName>
</protein>
<accession>A0A979H243</accession>
<dbReference type="AlphaFoldDB" id="A0A979H243"/>
<evidence type="ECO:0000313" key="2">
    <source>
        <dbReference type="Proteomes" id="UP000008199"/>
    </source>
</evidence>
<gene>
    <name evidence="1" type="ordered locus">ECSE_3957</name>
</gene>
<dbReference type="KEGG" id="ecy:ECSE_3957"/>
<evidence type="ECO:0000313" key="1">
    <source>
        <dbReference type="EMBL" id="BAG79481.1"/>
    </source>
</evidence>
<sequence length="45" mass="5149">MLCGYQPQAADETSLRGVFCYLQFSTKRDQPLNFPLLKNFPLSPL</sequence>
<dbReference type="EMBL" id="AP009240">
    <property type="protein sequence ID" value="BAG79481.1"/>
    <property type="molecule type" value="Genomic_DNA"/>
</dbReference>
<organism evidence="1 2">
    <name type="scientific">Escherichia coli (strain SE11)</name>
    <dbReference type="NCBI Taxonomy" id="409438"/>
    <lineage>
        <taxon>Bacteria</taxon>
        <taxon>Pseudomonadati</taxon>
        <taxon>Pseudomonadota</taxon>
        <taxon>Gammaproteobacteria</taxon>
        <taxon>Enterobacterales</taxon>
        <taxon>Enterobacteriaceae</taxon>
        <taxon>Escherichia</taxon>
    </lineage>
</organism>
<reference evidence="1 2" key="1">
    <citation type="journal article" date="2008" name="DNA Res.">
        <title>Complete genome sequence and comparative analysis of the wild-type commensal Escherichia coli strain SE11 isolated from a healthy adult.</title>
        <authorList>
            <person name="Oshima K."/>
            <person name="Toh H."/>
            <person name="Ogura Y."/>
            <person name="Sasamoto H."/>
            <person name="Morita H."/>
            <person name="Park S.-H."/>
            <person name="Ooka T."/>
            <person name="Iyoda S."/>
            <person name="Taylor T.D."/>
            <person name="Hayashi T."/>
            <person name="Itoh K."/>
            <person name="Hattori M."/>
        </authorList>
    </citation>
    <scope>NUCLEOTIDE SEQUENCE [LARGE SCALE GENOMIC DNA]</scope>
    <source>
        <strain evidence="1 2">SE11</strain>
    </source>
</reference>
<name>A0A979H243_ECOSE</name>
<dbReference type="Proteomes" id="UP000008199">
    <property type="component" value="Chromosome"/>
</dbReference>
<proteinExistence type="predicted"/>